<dbReference type="Gene3D" id="1.10.287.950">
    <property type="entry name" value="Methyl-accepting chemotaxis protein"/>
    <property type="match status" value="1"/>
</dbReference>
<dbReference type="RefSeq" id="WP_013254703.1">
    <property type="nucleotide sequence ID" value="NC_014364.1"/>
</dbReference>
<organism evidence="12 13">
    <name type="scientific">Sediminispirochaeta smaragdinae (strain DSM 11293 / JCM 15392 / SEBR 4228)</name>
    <name type="common">Spirochaeta smaragdinae</name>
    <dbReference type="NCBI Taxonomy" id="573413"/>
    <lineage>
        <taxon>Bacteria</taxon>
        <taxon>Pseudomonadati</taxon>
        <taxon>Spirochaetota</taxon>
        <taxon>Spirochaetia</taxon>
        <taxon>Spirochaetales</taxon>
        <taxon>Spirochaetaceae</taxon>
        <taxon>Sediminispirochaeta</taxon>
    </lineage>
</organism>
<name>E1R353_SEDSS</name>
<dbReference type="eggNOG" id="COG0840">
    <property type="taxonomic scope" value="Bacteria"/>
</dbReference>
<evidence type="ECO:0000256" key="5">
    <source>
        <dbReference type="ARBA" id="ARBA00022989"/>
    </source>
</evidence>
<dbReference type="eggNOG" id="COG4564">
    <property type="taxonomic scope" value="Bacteria"/>
</dbReference>
<dbReference type="InterPro" id="IPR051310">
    <property type="entry name" value="MCP_chemotaxis"/>
</dbReference>
<keyword evidence="3" id="KW-0145">Chemotaxis</keyword>
<dbReference type="SMART" id="SM01049">
    <property type="entry name" value="Cache_2"/>
    <property type="match status" value="1"/>
</dbReference>
<gene>
    <name evidence="12" type="ordered locus">Spirs_2119</name>
</gene>
<evidence type="ECO:0000256" key="4">
    <source>
        <dbReference type="ARBA" id="ARBA00022692"/>
    </source>
</evidence>
<keyword evidence="6 9" id="KW-0472">Membrane</keyword>
<dbReference type="EMBL" id="CP002116">
    <property type="protein sequence ID" value="ADK81239.1"/>
    <property type="molecule type" value="Genomic_DNA"/>
</dbReference>
<reference evidence="12 13" key="1">
    <citation type="journal article" date="2010" name="Stand. Genomic Sci.">
        <title>Complete genome sequence of Spirochaeta smaragdinae type strain (SEBR 4228).</title>
        <authorList>
            <person name="Mavromatis K."/>
            <person name="Yasawong M."/>
            <person name="Chertkov O."/>
            <person name="Lapidus A."/>
            <person name="Lucas S."/>
            <person name="Nolan M."/>
            <person name="Del Rio T.G."/>
            <person name="Tice H."/>
            <person name="Cheng J.F."/>
            <person name="Pitluck S."/>
            <person name="Liolios K."/>
            <person name="Ivanova N."/>
            <person name="Tapia R."/>
            <person name="Han C."/>
            <person name="Bruce D."/>
            <person name="Goodwin L."/>
            <person name="Pati A."/>
            <person name="Chen A."/>
            <person name="Palaniappan K."/>
            <person name="Land M."/>
            <person name="Hauser L."/>
            <person name="Chang Y.J."/>
            <person name="Jeffries C.D."/>
            <person name="Detter J.C."/>
            <person name="Rohde M."/>
            <person name="Brambilla E."/>
            <person name="Spring S."/>
            <person name="Goker M."/>
            <person name="Sikorski J."/>
            <person name="Woyke T."/>
            <person name="Bristow J."/>
            <person name="Eisen J.A."/>
            <person name="Markowitz V."/>
            <person name="Hugenholtz P."/>
            <person name="Klenk H.P."/>
            <person name="Kyrpides N.C."/>
        </authorList>
    </citation>
    <scope>NUCLEOTIDE SEQUENCE [LARGE SCALE GENOMIC DNA]</scope>
    <source>
        <strain evidence="13">DSM 11293 / JCM 15392 / SEBR 4228</strain>
    </source>
</reference>
<evidence type="ECO:0000313" key="13">
    <source>
        <dbReference type="Proteomes" id="UP000002318"/>
    </source>
</evidence>
<keyword evidence="5 9" id="KW-1133">Transmembrane helix</keyword>
<sequence>MKLRLKLSLPIIGLSFFLYIILFFLMTMGLHQYENFALTTARQELLDGYKKELKSATEIAASLIQSIYADQERSDEEKLEAARTAVRPLRFGTDGYFYAYRAGTGENIIHGSTPANEGKSLWNLQSPDKKQYIIRDLDKAARDGDLFVDFYWSKPNHDPQEVFPKLGTALMVPGTTIWVGTGAYIDEIDSAVTKLTAYYASFARKMTIILLIFLLAAPLVMFLLIFRRIRNVVGPITRLSDIAQRSAGTDFREIPEITARRFPDEVTVLERSFSELFSQFSKVIRNVQVAVDRSRRRGTGMNSSITTINDSLKEAQISLENLSASEKQLSAEAQANQKLSDDLEQFIAGTNHLAQMQSKDVGDASDSVRRMSSEIEVIAQSAGRYTITAQALDKAAKSGEKSIGEAVKSLELADTAAVAINEAVSMIDTIAERTNILAINASIEAAHAGEVGKGFAVVANEIRTLAKGSSDSAESVASRLNDIASAIVSSKESTKHANSTFIDIIEHSEQVLSGMESITAITYTLQTMGQQVDQALTALIDSSDKVQTSSTEAHEKILNVSHSASNLAELSINLRNTITNMEQFLNSIRSQAEEIMEEGEQNSKEIGVLSDSVSQFKTAEETPSSV</sequence>
<dbReference type="OrthoDB" id="332024at2"/>
<dbReference type="AlphaFoldDB" id="E1R353"/>
<evidence type="ECO:0000313" key="12">
    <source>
        <dbReference type="EMBL" id="ADK81239.1"/>
    </source>
</evidence>
<feature type="domain" description="HAMP" evidence="11">
    <location>
        <begin position="230"/>
        <end position="285"/>
    </location>
</feature>
<dbReference type="PROSITE" id="PS50111">
    <property type="entry name" value="CHEMOTAXIS_TRANSDUC_2"/>
    <property type="match status" value="1"/>
</dbReference>
<dbReference type="Gene3D" id="3.30.450.20">
    <property type="entry name" value="PAS domain"/>
    <property type="match status" value="1"/>
</dbReference>
<feature type="transmembrane region" description="Helical" evidence="9">
    <location>
        <begin position="206"/>
        <end position="226"/>
    </location>
</feature>
<evidence type="ECO:0000256" key="1">
    <source>
        <dbReference type="ARBA" id="ARBA00004651"/>
    </source>
</evidence>
<evidence type="ECO:0000256" key="2">
    <source>
        <dbReference type="ARBA" id="ARBA00022475"/>
    </source>
</evidence>
<dbReference type="PANTHER" id="PTHR43531">
    <property type="entry name" value="PROTEIN ICFG"/>
    <property type="match status" value="1"/>
</dbReference>
<keyword evidence="13" id="KW-1185">Reference proteome</keyword>
<evidence type="ECO:0000259" key="10">
    <source>
        <dbReference type="PROSITE" id="PS50111"/>
    </source>
</evidence>
<dbReference type="PANTHER" id="PTHR43531:SF11">
    <property type="entry name" value="METHYL-ACCEPTING CHEMOTAXIS PROTEIN 3"/>
    <property type="match status" value="1"/>
</dbReference>
<dbReference type="Pfam" id="PF08269">
    <property type="entry name" value="dCache_2"/>
    <property type="match status" value="1"/>
</dbReference>
<comment type="subcellular location">
    <subcellularLocation>
        <location evidence="1">Cell membrane</location>
        <topology evidence="1">Multi-pass membrane protein</topology>
    </subcellularLocation>
</comment>
<proteinExistence type="inferred from homology"/>
<comment type="similarity">
    <text evidence="7">Belongs to the methyl-accepting chemotaxis (MCP) protein family.</text>
</comment>
<dbReference type="InterPro" id="IPR004089">
    <property type="entry name" value="MCPsignal_dom"/>
</dbReference>
<dbReference type="Pfam" id="PF00015">
    <property type="entry name" value="MCPsignal"/>
    <property type="match status" value="1"/>
</dbReference>
<dbReference type="SUPFAM" id="SSF58104">
    <property type="entry name" value="Methyl-accepting chemotaxis protein (MCP) signaling domain"/>
    <property type="match status" value="1"/>
</dbReference>
<feature type="transmembrane region" description="Helical" evidence="9">
    <location>
        <begin position="7"/>
        <end position="30"/>
    </location>
</feature>
<keyword evidence="4 9" id="KW-0812">Transmembrane</keyword>
<dbReference type="InterPro" id="IPR004010">
    <property type="entry name" value="Double_Cache_2"/>
</dbReference>
<keyword evidence="8" id="KW-0807">Transducer</keyword>
<protein>
    <submittedName>
        <fullName evidence="12">Methyl-accepting chemotaxis sensory transducer</fullName>
    </submittedName>
</protein>
<evidence type="ECO:0000256" key="8">
    <source>
        <dbReference type="PROSITE-ProRule" id="PRU00284"/>
    </source>
</evidence>
<dbReference type="Proteomes" id="UP000002318">
    <property type="component" value="Chromosome"/>
</dbReference>
<dbReference type="GO" id="GO:0004888">
    <property type="term" value="F:transmembrane signaling receptor activity"/>
    <property type="evidence" value="ECO:0007669"/>
    <property type="project" value="TreeGrafter"/>
</dbReference>
<dbReference type="GO" id="GO:0005886">
    <property type="term" value="C:plasma membrane"/>
    <property type="evidence" value="ECO:0007669"/>
    <property type="project" value="UniProtKB-SubCell"/>
</dbReference>
<evidence type="ECO:0000256" key="3">
    <source>
        <dbReference type="ARBA" id="ARBA00022500"/>
    </source>
</evidence>
<evidence type="ECO:0000256" key="7">
    <source>
        <dbReference type="ARBA" id="ARBA00029447"/>
    </source>
</evidence>
<dbReference type="InterPro" id="IPR033480">
    <property type="entry name" value="sCache_2"/>
</dbReference>
<evidence type="ECO:0000256" key="6">
    <source>
        <dbReference type="ARBA" id="ARBA00023136"/>
    </source>
</evidence>
<dbReference type="Gene3D" id="6.10.340.10">
    <property type="match status" value="1"/>
</dbReference>
<dbReference type="GO" id="GO:0006935">
    <property type="term" value="P:chemotaxis"/>
    <property type="evidence" value="ECO:0007669"/>
    <property type="project" value="UniProtKB-KW"/>
</dbReference>
<keyword evidence="2" id="KW-1003">Cell membrane</keyword>
<dbReference type="KEGG" id="ssm:Spirs_2119"/>
<dbReference type="SMART" id="SM00283">
    <property type="entry name" value="MA"/>
    <property type="match status" value="1"/>
</dbReference>
<dbReference type="STRING" id="573413.Spirs_2119"/>
<dbReference type="GO" id="GO:0007165">
    <property type="term" value="P:signal transduction"/>
    <property type="evidence" value="ECO:0007669"/>
    <property type="project" value="UniProtKB-KW"/>
</dbReference>
<evidence type="ECO:0000256" key="9">
    <source>
        <dbReference type="SAM" id="Phobius"/>
    </source>
</evidence>
<evidence type="ECO:0000259" key="11">
    <source>
        <dbReference type="PROSITE" id="PS50885"/>
    </source>
</evidence>
<dbReference type="InterPro" id="IPR003660">
    <property type="entry name" value="HAMP_dom"/>
</dbReference>
<dbReference type="HOGENOM" id="CLU_000445_107_21_12"/>
<accession>E1R353</accession>
<feature type="domain" description="Methyl-accepting transducer" evidence="10">
    <location>
        <begin position="332"/>
        <end position="554"/>
    </location>
</feature>
<dbReference type="PROSITE" id="PS50885">
    <property type="entry name" value="HAMP"/>
    <property type="match status" value="1"/>
</dbReference>